<dbReference type="Proteomes" id="UP000600565">
    <property type="component" value="Unassembled WGS sequence"/>
</dbReference>
<gene>
    <name evidence="7" type="ORF">H9632_11450</name>
</gene>
<accession>A0ABR8XP10</accession>
<protein>
    <submittedName>
        <fullName evidence="7">Sigma-70 family RNA polymerase sigma factor</fullName>
    </submittedName>
</protein>
<dbReference type="InterPro" id="IPR007627">
    <property type="entry name" value="RNA_pol_sigma70_r2"/>
</dbReference>
<dbReference type="NCBIfam" id="TIGR02937">
    <property type="entry name" value="sigma70-ECF"/>
    <property type="match status" value="1"/>
</dbReference>
<dbReference type="InterPro" id="IPR013325">
    <property type="entry name" value="RNA_pol_sigma_r2"/>
</dbReference>
<feature type="domain" description="RNA polymerase sigma factor 70 region 4 type 2" evidence="6">
    <location>
        <begin position="94"/>
        <end position="142"/>
    </location>
</feature>
<evidence type="ECO:0000256" key="4">
    <source>
        <dbReference type="ARBA" id="ARBA00023163"/>
    </source>
</evidence>
<reference evidence="7 8" key="1">
    <citation type="submission" date="2020-08" db="EMBL/GenBank/DDBJ databases">
        <title>A Genomic Blueprint of the Chicken Gut Microbiome.</title>
        <authorList>
            <person name="Gilroy R."/>
            <person name="Ravi A."/>
            <person name="Getino M."/>
            <person name="Pursley I."/>
            <person name="Horton D.L."/>
            <person name="Alikhan N.-F."/>
            <person name="Baker D."/>
            <person name="Gharbi K."/>
            <person name="Hall N."/>
            <person name="Watson M."/>
            <person name="Adriaenssens E.M."/>
            <person name="Foster-Nyarko E."/>
            <person name="Jarju S."/>
            <person name="Secka A."/>
            <person name="Antonio M."/>
            <person name="Oren A."/>
            <person name="Chaudhuri R."/>
            <person name="La Ragione R.M."/>
            <person name="Hildebrand F."/>
            <person name="Pallen M.J."/>
        </authorList>
    </citation>
    <scope>NUCLEOTIDE SEQUENCE [LARGE SCALE GENOMIC DNA]</scope>
    <source>
        <strain evidence="7 8">Sa1YVA6</strain>
    </source>
</reference>
<keyword evidence="3" id="KW-0731">Sigma factor</keyword>
<proteinExistence type="inferred from homology"/>
<dbReference type="InterPro" id="IPR014284">
    <property type="entry name" value="RNA_pol_sigma-70_dom"/>
</dbReference>
<dbReference type="CDD" id="cd06171">
    <property type="entry name" value="Sigma70_r4"/>
    <property type="match status" value="1"/>
</dbReference>
<organism evidence="7 8">
    <name type="scientific">Solibacillus merdavium</name>
    <dbReference type="NCBI Taxonomy" id="2762218"/>
    <lineage>
        <taxon>Bacteria</taxon>
        <taxon>Bacillati</taxon>
        <taxon>Bacillota</taxon>
        <taxon>Bacilli</taxon>
        <taxon>Bacillales</taxon>
        <taxon>Caryophanaceae</taxon>
        <taxon>Solibacillus</taxon>
    </lineage>
</organism>
<dbReference type="PANTHER" id="PTHR43133">
    <property type="entry name" value="RNA POLYMERASE ECF-TYPE SIGMA FACTO"/>
    <property type="match status" value="1"/>
</dbReference>
<dbReference type="InterPro" id="IPR039425">
    <property type="entry name" value="RNA_pol_sigma-70-like"/>
</dbReference>
<dbReference type="SUPFAM" id="SSF88659">
    <property type="entry name" value="Sigma3 and sigma4 domains of RNA polymerase sigma factors"/>
    <property type="match status" value="1"/>
</dbReference>
<comment type="similarity">
    <text evidence="1">Belongs to the sigma-70 factor family. ECF subfamily.</text>
</comment>
<keyword evidence="4" id="KW-0804">Transcription</keyword>
<dbReference type="SUPFAM" id="SSF88946">
    <property type="entry name" value="Sigma2 domain of RNA polymerase sigma factors"/>
    <property type="match status" value="1"/>
</dbReference>
<dbReference type="Gene3D" id="1.10.1740.10">
    <property type="match status" value="1"/>
</dbReference>
<evidence type="ECO:0000313" key="7">
    <source>
        <dbReference type="EMBL" id="MBD8033682.1"/>
    </source>
</evidence>
<evidence type="ECO:0000313" key="8">
    <source>
        <dbReference type="Proteomes" id="UP000600565"/>
    </source>
</evidence>
<feature type="domain" description="RNA polymerase sigma-70 region 2" evidence="5">
    <location>
        <begin position="3"/>
        <end position="62"/>
    </location>
</feature>
<dbReference type="Gene3D" id="1.10.10.10">
    <property type="entry name" value="Winged helix-like DNA-binding domain superfamily/Winged helix DNA-binding domain"/>
    <property type="match status" value="1"/>
</dbReference>
<evidence type="ECO:0000256" key="2">
    <source>
        <dbReference type="ARBA" id="ARBA00023015"/>
    </source>
</evidence>
<evidence type="ECO:0000256" key="1">
    <source>
        <dbReference type="ARBA" id="ARBA00010641"/>
    </source>
</evidence>
<dbReference type="InterPro" id="IPR013249">
    <property type="entry name" value="RNA_pol_sigma70_r4_t2"/>
</dbReference>
<dbReference type="Pfam" id="PF04542">
    <property type="entry name" value="Sigma70_r2"/>
    <property type="match status" value="1"/>
</dbReference>
<comment type="caution">
    <text evidence="7">The sequence shown here is derived from an EMBL/GenBank/DDBJ whole genome shotgun (WGS) entry which is preliminary data.</text>
</comment>
<evidence type="ECO:0000259" key="6">
    <source>
        <dbReference type="Pfam" id="PF08281"/>
    </source>
</evidence>
<dbReference type="Pfam" id="PF08281">
    <property type="entry name" value="Sigma70_r4_2"/>
    <property type="match status" value="1"/>
</dbReference>
<evidence type="ECO:0000259" key="5">
    <source>
        <dbReference type="Pfam" id="PF04542"/>
    </source>
</evidence>
<dbReference type="InterPro" id="IPR013324">
    <property type="entry name" value="RNA_pol_sigma_r3/r4-like"/>
</dbReference>
<sequence>MHTYTDYLFRVAYYYVKDSHMAEDIVQDVFMKLYCSNYVEQGELKAYLSRITANASKDYLKSWAYRKIKLTEKLFSKEKVLHRDRLVHQEELNTIDKAILALPLKQREAIVYYYLESLSTKEISELVERPESTVKSRLKIGRDLLKQNLAKEEWEVLLHD</sequence>
<keyword evidence="2" id="KW-0805">Transcription regulation</keyword>
<keyword evidence="8" id="KW-1185">Reference proteome</keyword>
<evidence type="ECO:0000256" key="3">
    <source>
        <dbReference type="ARBA" id="ARBA00023082"/>
    </source>
</evidence>
<name>A0ABR8XP10_9BACL</name>
<dbReference type="InterPro" id="IPR036388">
    <property type="entry name" value="WH-like_DNA-bd_sf"/>
</dbReference>
<dbReference type="PANTHER" id="PTHR43133:SF60">
    <property type="entry name" value="RNA POLYMERASE SIGMA FACTOR SIGV"/>
    <property type="match status" value="1"/>
</dbReference>
<dbReference type="EMBL" id="JACSPW010000010">
    <property type="protein sequence ID" value="MBD8033682.1"/>
    <property type="molecule type" value="Genomic_DNA"/>
</dbReference>